<organism evidence="1 2">
    <name type="scientific">Streptomyces phage TunaTartare</name>
    <dbReference type="NCBI Taxonomy" id="2848887"/>
    <lineage>
        <taxon>Viruses</taxon>
        <taxon>Duplodnaviria</taxon>
        <taxon>Heunggongvirae</taxon>
        <taxon>Uroviricota</taxon>
        <taxon>Caudoviricetes</taxon>
        <taxon>Stanwilliamsviridae</taxon>
        <taxon>Loccivirinae</taxon>
        <taxon>Faustvirus</taxon>
        <taxon>Faustvirus tunatartare</taxon>
    </lineage>
</organism>
<name>A0A8F2E7A9_9CAUD</name>
<proteinExistence type="predicted"/>
<dbReference type="EMBL" id="MW822145">
    <property type="protein sequence ID" value="QWT30121.1"/>
    <property type="molecule type" value="Genomic_DNA"/>
</dbReference>
<dbReference type="KEGG" id="vg:77927826"/>
<protein>
    <submittedName>
        <fullName evidence="1">Uncharacterized protein</fullName>
    </submittedName>
</protein>
<gene>
    <name evidence="1" type="primary">259</name>
    <name evidence="1" type="ORF">SEA_TUNATARTARE_259</name>
</gene>
<dbReference type="GeneID" id="77927826"/>
<sequence>MRSSIIKFEIPEFGLAKFTPENLGRLLHVTKDMDAECIVRSLWNDGFGYSIQEWPELTRIEWIAIYGECHGYGEA</sequence>
<evidence type="ECO:0000313" key="2">
    <source>
        <dbReference type="Proteomes" id="UP000683399"/>
    </source>
</evidence>
<dbReference type="RefSeq" id="YP_010652078.1">
    <property type="nucleotide sequence ID" value="NC_070784.1"/>
</dbReference>
<keyword evidence="2" id="KW-1185">Reference proteome</keyword>
<evidence type="ECO:0000313" key="1">
    <source>
        <dbReference type="EMBL" id="QWT30121.1"/>
    </source>
</evidence>
<reference evidence="1 2" key="1">
    <citation type="submission" date="2021-03" db="EMBL/GenBank/DDBJ databases">
        <authorList>
            <person name="Alqahtani R."/>
            <person name="Behailu E."/>
            <person name="Cappabianca D.W."/>
            <person name="Csanadi-Schwartz K.M."/>
            <person name="Dalal A.S."/>
            <person name="Fahim M.S."/>
            <person name="Franklin J.M."/>
            <person name="Gluckman M.H."/>
            <person name="Levine C.J."/>
            <person name="Martin N."/>
            <person name="Milza N."/>
            <person name="Najmabadi R."/>
            <person name="Newman A.M."/>
            <person name="Pajunar M."/>
            <person name="Qalawee I."/>
            <person name="Rizvi A."/>
            <person name="Samuel A."/>
            <person name="Smith A."/>
            <person name="Swann F.E."/>
            <person name="Sweeney P."/>
            <person name="Torres N.R."/>
            <person name="Ventrone L."/>
            <person name="Ventura L."/>
            <person name="Wroe M."/>
            <person name="Acquaye N.A."/>
            <person name="Agnes T.J."/>
            <person name="Ahmed A."/>
            <person name="Ahmed S."/>
            <person name="Amodu B.A."/>
            <person name="Arefeayne N.F."/>
            <person name="Asamoah-Frimpong E.A."/>
            <person name="Attaran A."/>
            <person name="Barragan J.M."/>
            <person name="Baumgarten L.N."/>
            <person name="Berhane B."/>
            <person name="Beyene A."/>
            <person name="Bhattarai B."/>
            <person name="Biondokin D.V."/>
            <person name="Boone B.K."/>
            <person name="Burney S.Z."/>
            <person name="Cayanan J.T."/>
            <person name="Cesta G."/>
            <person name="Chang J."/>
            <person name="Chavez J."/>
            <person name="Chorbajian C."/>
            <person name="Christian S."/>
            <person name="Corns J.R."/>
            <person name="Corns N.R."/>
            <person name="Cowan J.T."/>
            <person name="Coyne C."/>
            <person name="Dadzie B."/>
            <person name="Datu D.V."/>
            <person name="Deng B.C."/>
            <person name="Der L."/>
            <person name="Dickerson K."/>
            <person name="Dozier E."/>
            <person name="Egbunine A.O."/>
            <person name="Farooq M."/>
            <person name="Fonge A.E."/>
            <person name="Ghomsi-Nono M.P."/>
            <person name="Giampietro H."/>
            <person name="Gunnison R.P."/>
            <person name="Han S.H."/>
            <person name="Hennigan A.J."/>
            <person name="Hong A.N."/>
            <person name="Ijomor E.C."/>
            <person name="Jalali A."/>
            <person name="Jamil T.Z."/>
            <person name="Jenkins C.R."/>
            <person name="Joseph M.A."/>
            <person name="Jowanowitch O.J."/>
            <person name="Kang D."/>
            <person name="Khan A."/>
            <person name="Khan Z.K."/>
            <person name="Kiewe T."/>
            <person name="Kjerulf A.B."/>
            <person name="Kolosey V."/>
            <person name="Kurup M."/>
            <person name="Lee V.H."/>
            <person name="Llontop-Maldonado V."/>
            <person name="Long P."/>
            <person name="Lu N."/>
            <person name="Majekodunmi A."/>
            <person name="Malik H.W."/>
            <person name="Marcellino S.C."/>
            <person name="Martinez L.A."/>
            <person name="Meher F.N."/>
            <person name="Michelin M.A."/>
            <person name="Mitchell K.G."/>
            <person name="Mullens W.J."/>
            <person name="Nwakama C."/>
            <person name="Nwosu F.T."/>
            <person name="Oboh E.C."/>
            <person name="Odujinrin O."/>
            <person name="Ogunsan O."/>
            <person name="O'Neill K."/>
            <person name="Oxlaj J.A."/>
            <person name="Patel A.K."/>
            <person name="Patel B.R."/>
            <person name="Pham Q."/>
            <person name="Porter J."/>
            <person name="Portes J."/>
            <person name="Prokopenko A."/>
            <person name="Quraishi M."/>
            <person name="Qureshi M."/>
            <person name="Rivera A."/>
            <person name="Rubalsky V."/>
            <person name="Saikali Y."/>
            <person name="Saqaf K."/>
            <person name="Saroya S.R."/>
            <person name="Seas A."/>
            <person name="Shadrick R.E."/>
            <person name="Sharda N."/>
            <person name="Sigindere M.T."/>
            <person name="Simbi V.G."/>
            <person name="Thuzar C."/>
            <person name="Tran K."/>
            <person name="Tran V.D."/>
            <person name="Trang W."/>
            <person name="Vaishnav N."/>
            <person name="Vuong K."/>
            <person name="Walker C."/>
            <person name="Wallace S.A."/>
            <person name="Warfield J.C."/>
            <person name="Wikina T."/>
            <person name="Wobbeking F.T."/>
            <person name="Worrent L.D."/>
            <person name="Yan T."/>
            <person name="Zehra A."/>
            <person name="Avazpour P."/>
            <person name="Kim F.M."/>
            <person name="Mason K."/>
            <person name="Nguyen D.A."/>
            <person name="Pettit S.M."/>
            <person name="Zhou O.J."/>
            <person name="Brissett D.L."/>
            <person name="Gualtieri C."/>
            <person name="Hufford T.M."/>
            <person name="Ko J.M."/>
            <person name="Novak J.K."/>
            <person name="Smith Z.M."/>
            <person name="Mayer-Bacon C."/>
            <person name="Erill I."/>
            <person name="Caruso S.M."/>
            <person name="Garlena R.A."/>
            <person name="Russell D.A."/>
            <person name="Pope W.H."/>
            <person name="Jacobs-Sera D."/>
            <person name="Hatfull G.F."/>
        </authorList>
    </citation>
    <scope>NUCLEOTIDE SEQUENCE [LARGE SCALE GENOMIC DNA]</scope>
</reference>
<accession>A0A8F2E7A9</accession>
<dbReference type="Proteomes" id="UP000683399">
    <property type="component" value="Segment"/>
</dbReference>